<evidence type="ECO:0000256" key="1">
    <source>
        <dbReference type="ARBA" id="ARBA00022553"/>
    </source>
</evidence>
<organism evidence="6">
    <name type="scientific">Corethron hystrix</name>
    <dbReference type="NCBI Taxonomy" id="216773"/>
    <lineage>
        <taxon>Eukaryota</taxon>
        <taxon>Sar</taxon>
        <taxon>Stramenopiles</taxon>
        <taxon>Ochrophyta</taxon>
        <taxon>Bacillariophyta</taxon>
        <taxon>Coscinodiscophyceae</taxon>
        <taxon>Corethrophycidae</taxon>
        <taxon>Corethrales</taxon>
        <taxon>Corethraceae</taxon>
        <taxon>Corethron</taxon>
    </lineage>
</organism>
<dbReference type="PROSITE" id="PS50961">
    <property type="entry name" value="HTH_LA"/>
    <property type="match status" value="1"/>
</dbReference>
<evidence type="ECO:0000259" key="5">
    <source>
        <dbReference type="PROSITE" id="PS50961"/>
    </source>
</evidence>
<evidence type="ECO:0000256" key="2">
    <source>
        <dbReference type="ARBA" id="ARBA00022884"/>
    </source>
</evidence>
<dbReference type="AlphaFoldDB" id="A0A7S1BYY3"/>
<feature type="region of interest" description="Disordered" evidence="4">
    <location>
        <begin position="202"/>
        <end position="244"/>
    </location>
</feature>
<dbReference type="Pfam" id="PF26088">
    <property type="entry name" value="RRM_LARP4"/>
    <property type="match status" value="1"/>
</dbReference>
<feature type="region of interest" description="Disordered" evidence="4">
    <location>
        <begin position="1"/>
        <end position="72"/>
    </location>
</feature>
<gene>
    <name evidence="6" type="ORF">CHYS00102_LOCUS27646</name>
</gene>
<dbReference type="InterPro" id="IPR045180">
    <property type="entry name" value="La_dom_prot"/>
</dbReference>
<feature type="compositionally biased region" description="Polar residues" evidence="4">
    <location>
        <begin position="8"/>
        <end position="17"/>
    </location>
</feature>
<dbReference type="InterPro" id="IPR006630">
    <property type="entry name" value="La_HTH"/>
</dbReference>
<dbReference type="InterPro" id="IPR058699">
    <property type="entry name" value="RRM_LARP4/4B"/>
</dbReference>
<feature type="compositionally biased region" description="Basic and acidic residues" evidence="4">
    <location>
        <begin position="439"/>
        <end position="448"/>
    </location>
</feature>
<dbReference type="GO" id="GO:0045727">
    <property type="term" value="P:positive regulation of translation"/>
    <property type="evidence" value="ECO:0007669"/>
    <property type="project" value="TreeGrafter"/>
</dbReference>
<dbReference type="Gene3D" id="1.10.10.10">
    <property type="entry name" value="Winged helix-like DNA-binding domain superfamily/Winged helix DNA-binding domain"/>
    <property type="match status" value="1"/>
</dbReference>
<dbReference type="GO" id="GO:0005829">
    <property type="term" value="C:cytosol"/>
    <property type="evidence" value="ECO:0007669"/>
    <property type="project" value="TreeGrafter"/>
</dbReference>
<proteinExistence type="predicted"/>
<dbReference type="GO" id="GO:0003723">
    <property type="term" value="F:RNA binding"/>
    <property type="evidence" value="ECO:0007669"/>
    <property type="project" value="UniProtKB-UniRule"/>
</dbReference>
<evidence type="ECO:0000256" key="3">
    <source>
        <dbReference type="PROSITE-ProRule" id="PRU00332"/>
    </source>
</evidence>
<reference evidence="6" key="1">
    <citation type="submission" date="2021-01" db="EMBL/GenBank/DDBJ databases">
        <authorList>
            <person name="Corre E."/>
            <person name="Pelletier E."/>
            <person name="Niang G."/>
            <person name="Scheremetjew M."/>
            <person name="Finn R."/>
            <person name="Kale V."/>
            <person name="Holt S."/>
            <person name="Cochrane G."/>
            <person name="Meng A."/>
            <person name="Brown T."/>
            <person name="Cohen L."/>
        </authorList>
    </citation>
    <scope>NUCLEOTIDE SEQUENCE</scope>
    <source>
        <strain evidence="6">308</strain>
    </source>
</reference>
<feature type="compositionally biased region" description="Polar residues" evidence="4">
    <location>
        <begin position="333"/>
        <end position="343"/>
    </location>
</feature>
<keyword evidence="2 3" id="KW-0694">RNA-binding</keyword>
<feature type="region of interest" description="Disordered" evidence="4">
    <location>
        <begin position="554"/>
        <end position="652"/>
    </location>
</feature>
<keyword evidence="1" id="KW-0597">Phosphoprotein</keyword>
<dbReference type="SUPFAM" id="SSF46785">
    <property type="entry name" value="Winged helix' DNA-binding domain"/>
    <property type="match status" value="1"/>
</dbReference>
<sequence length="673" mass="72151">MTVEDCSILSTESSGCESSHGAATAEEKKSDSVSSNNMNVSFETAKTAGDGPLDKDASAKKNTEPFANKSGPSPAMLLEIQQQLEYYFSFKNLSRDYFLCGIMVEQRVGITDMNDAHSSRQFTMASMAPITVVSRFKNITSIVSRHEKNVLGKRTVVQLVAEAAGRSEMLVVSADGTSIGPRSDVLGEVKAAEMIQRKEKTSTAVVDGSIGRDGSDGKWQEETGTGQAGGEEGVASEGVPVASAPTAAERRNTIILREVKSDTTDVFVRDLFQWEGCPAISSIRSDVGGCWFVTLDGTNDEVVSAVIKLSSLKLNGESIRARLKTESVTAKSFFQKSQSRAPNQQSQQMQGQPNLWHPHQQSHTLQDGAKPFLKRRGQSGQGGGTNTGNYSQSHPHHQNPNFRQGRMPQPPSVATLQLSASNGYRNNVRQHTSIVQDSTDSRTIRNDGSDASQHHSRNKHSKQGTTGSTGGNYTDGVHVVGEKGRKPAAIAAPPMASPTYFPPLADGSALTPSSPIDKDMVSETVASTQTVTHAETPIASDTKKVMTGYAAALLRPAPPTPPSPPRENDTPTQNKKQSAAKAITQKTNGATQSQLSGKKQLKKAISDDSLPTQIRPIERKDRNKGVTGMKRSTEAPPISPSPPQKLEETSQVVKASVPKWGAKKSFADILKSS</sequence>
<dbReference type="InterPro" id="IPR036388">
    <property type="entry name" value="WH-like_DNA-bd_sf"/>
</dbReference>
<feature type="compositionally biased region" description="Polar residues" evidence="4">
    <location>
        <begin position="412"/>
        <end position="438"/>
    </location>
</feature>
<feature type="compositionally biased region" description="Low complexity" evidence="4">
    <location>
        <begin position="233"/>
        <end position="242"/>
    </location>
</feature>
<feature type="region of interest" description="Disordered" evidence="4">
    <location>
        <begin position="333"/>
        <end position="479"/>
    </location>
</feature>
<dbReference type="InterPro" id="IPR036390">
    <property type="entry name" value="WH_DNA-bd_sf"/>
</dbReference>
<feature type="compositionally biased region" description="Pro residues" evidence="4">
    <location>
        <begin position="556"/>
        <end position="565"/>
    </location>
</feature>
<protein>
    <recommendedName>
        <fullName evidence="5">HTH La-type RNA-binding domain-containing protein</fullName>
    </recommendedName>
</protein>
<evidence type="ECO:0000313" key="6">
    <source>
        <dbReference type="EMBL" id="CAD8900429.1"/>
    </source>
</evidence>
<evidence type="ECO:0000256" key="4">
    <source>
        <dbReference type="SAM" id="MobiDB-lite"/>
    </source>
</evidence>
<dbReference type="GO" id="GO:0010494">
    <property type="term" value="C:cytoplasmic stress granule"/>
    <property type="evidence" value="ECO:0007669"/>
    <property type="project" value="TreeGrafter"/>
</dbReference>
<accession>A0A7S1BYY3</accession>
<feature type="domain" description="HTH La-type RNA-binding" evidence="5">
    <location>
        <begin position="70"/>
        <end position="190"/>
    </location>
</feature>
<dbReference type="SMART" id="SM00715">
    <property type="entry name" value="LA"/>
    <property type="match status" value="1"/>
</dbReference>
<dbReference type="PANTHER" id="PTHR22792">
    <property type="entry name" value="LUPUS LA PROTEIN-RELATED"/>
    <property type="match status" value="1"/>
</dbReference>
<name>A0A7S1BYY3_9STRA</name>
<dbReference type="PANTHER" id="PTHR22792:SF132">
    <property type="entry name" value="LA-RELATED PROTEIN 1"/>
    <property type="match status" value="1"/>
</dbReference>
<feature type="compositionally biased region" description="Low complexity" evidence="4">
    <location>
        <begin position="32"/>
        <end position="41"/>
    </location>
</feature>
<feature type="compositionally biased region" description="Basic and acidic residues" evidence="4">
    <location>
        <begin position="52"/>
        <end position="63"/>
    </location>
</feature>
<dbReference type="EMBL" id="HBFR01037916">
    <property type="protein sequence ID" value="CAD8900429.1"/>
    <property type="molecule type" value="Transcribed_RNA"/>
</dbReference>